<feature type="compositionally biased region" description="Low complexity" evidence="9">
    <location>
        <begin position="772"/>
        <end position="788"/>
    </location>
</feature>
<comment type="subcellular location">
    <subcellularLocation>
        <location evidence="1">Nucleus</location>
    </subcellularLocation>
</comment>
<feature type="region of interest" description="Disordered" evidence="9">
    <location>
        <begin position="335"/>
        <end position="426"/>
    </location>
</feature>
<feature type="compositionally biased region" description="Low complexity" evidence="9">
    <location>
        <begin position="342"/>
        <end position="353"/>
    </location>
</feature>
<dbReference type="GO" id="GO:0003723">
    <property type="term" value="F:RNA binding"/>
    <property type="evidence" value="ECO:0007669"/>
    <property type="project" value="UniProtKB-KW"/>
</dbReference>
<evidence type="ECO:0000256" key="4">
    <source>
        <dbReference type="ARBA" id="ARBA00022517"/>
    </source>
</evidence>
<feature type="compositionally biased region" description="Low complexity" evidence="9">
    <location>
        <begin position="259"/>
        <end position="273"/>
    </location>
</feature>
<evidence type="ECO:0000256" key="6">
    <source>
        <dbReference type="ARBA" id="ARBA00022553"/>
    </source>
</evidence>
<dbReference type="GO" id="GO:0000493">
    <property type="term" value="P:box H/ACA snoRNP assembly"/>
    <property type="evidence" value="ECO:0007669"/>
    <property type="project" value="InterPro"/>
</dbReference>
<dbReference type="OrthoDB" id="21550at2759"/>
<proteinExistence type="inferred from homology"/>
<feature type="compositionally biased region" description="Polar residues" evidence="9">
    <location>
        <begin position="750"/>
        <end position="771"/>
    </location>
</feature>
<evidence type="ECO:0000256" key="8">
    <source>
        <dbReference type="ARBA" id="ARBA00023242"/>
    </source>
</evidence>
<dbReference type="Pfam" id="PF04410">
    <property type="entry name" value="Gar1"/>
    <property type="match status" value="1"/>
</dbReference>
<feature type="compositionally biased region" description="Low complexity" evidence="9">
    <location>
        <begin position="731"/>
        <end position="749"/>
    </location>
</feature>
<evidence type="ECO:0000313" key="11">
    <source>
        <dbReference type="Proteomes" id="UP000324748"/>
    </source>
</evidence>
<keyword evidence="5" id="KW-0698">rRNA processing</keyword>
<keyword evidence="7" id="KW-0694">RNA-binding</keyword>
<keyword evidence="4" id="KW-0690">Ribosome biogenesis</keyword>
<dbReference type="Proteomes" id="UP000324748">
    <property type="component" value="Unassembled WGS sequence"/>
</dbReference>
<organism evidence="10 11">
    <name type="scientific">Puccinia graminis f. sp. tritici</name>
    <dbReference type="NCBI Taxonomy" id="56615"/>
    <lineage>
        <taxon>Eukaryota</taxon>
        <taxon>Fungi</taxon>
        <taxon>Dikarya</taxon>
        <taxon>Basidiomycota</taxon>
        <taxon>Pucciniomycotina</taxon>
        <taxon>Pucciniomycetes</taxon>
        <taxon>Pucciniales</taxon>
        <taxon>Pucciniaceae</taxon>
        <taxon>Puccinia</taxon>
    </lineage>
</organism>
<feature type="region of interest" description="Disordered" evidence="9">
    <location>
        <begin position="172"/>
        <end position="241"/>
    </location>
</feature>
<evidence type="ECO:0000256" key="1">
    <source>
        <dbReference type="ARBA" id="ARBA00004123"/>
    </source>
</evidence>
<feature type="region of interest" description="Disordered" evidence="9">
    <location>
        <begin position="653"/>
        <end position="788"/>
    </location>
</feature>
<dbReference type="EMBL" id="VSWC01000001">
    <property type="protein sequence ID" value="KAA1120105.1"/>
    <property type="molecule type" value="Genomic_DNA"/>
</dbReference>
<dbReference type="InterPro" id="IPR007504">
    <property type="entry name" value="H/ACA_rnp_Gar1/Naf1"/>
</dbReference>
<dbReference type="InterPro" id="IPR040309">
    <property type="entry name" value="Naf1"/>
</dbReference>
<evidence type="ECO:0000256" key="7">
    <source>
        <dbReference type="ARBA" id="ARBA00022884"/>
    </source>
</evidence>
<feature type="compositionally biased region" description="Basic and acidic residues" evidence="9">
    <location>
        <begin position="196"/>
        <end position="208"/>
    </location>
</feature>
<feature type="compositionally biased region" description="Low complexity" evidence="9">
    <location>
        <begin position="696"/>
        <end position="705"/>
    </location>
</feature>
<sequence>MSGKAEGEHIPVPTTSAPVLAAAPPSQSLQESHPQNPPYVNQMVEDIISKATAYFPQSSSVTPLTFSNQFNPSQYPLGPQSYNMHHWSPSDVSAQPMHHMMAQPQVPISSSQIPSPSVDPRSHLPQDILHILESDFTSDSADNQARKDQQISRVAEELRVKVRLSRYTRVRDQLSDSEDEVSEQGKESDISEDESEHGSEKNSEDRMNNRKVNPQSDIDDEADLVDGSGDEEEERAKNNKVLAKLKMEIESIIGIPESATGPTEEAAETMTTTIQPDEKPTITNELELLTEIEAVAEAPEHVQISTIAEPEDAPAVTSIPEDPSVTELLAKVKSQIDQLNKSSEPTSIIIPSETRIKEESPPNPEPETVTPASLSTPTTVEAKPAPQGSSSQVKPQTSNPRKKAPPKKRVGRSADSGDESDDEGQESYLATAGPTTANELKEPPSEVVEVPFTRVTDEELKSINPFGSISSLIGNVLVIQGTAGLGYDRVLDEGTLVCQKDGLVIGKIFETFGSVTNPHYSIRLPNHILASHPRNDKEGLDLSPGLVMYYLPTHSNFVFTAELRAQPKGTDASNFYDEEVGNADEIEFSDDEAEAAYRKACRLAKKTANDPHPNPHHQNHPRENNHQDHARANNSVQVSENGRRMFVKMTSDRLNYGTDDGDLPSQSGTVESDYSLLQRPKASNDPSMSMSTPTHSNNKQSSSQRSRGKKRAPGGRDRNRKKFPSQTSHASSSQPGPTSSVSGTNGGSNHPNGNSRANFQADRTCTNPGIQSQLNSLPANPNSNLLQSPRDVQGSLMSTLGSMNMNFVAQPPSHSLQQSMHSLPYTPMWTAPSGMAMTQNPMMMSMMMNQNAYYQSNAGIPSYNPHLPAHSSNPILQFGLQHPNFASHPSLPPAQQLSSQHPSSNPSFQFSQLSQQPQNHQAQNQAQNNQPSHPFPTAPNFSTGGHFNPSFYRPP</sequence>
<evidence type="ECO:0000256" key="9">
    <source>
        <dbReference type="SAM" id="MobiDB-lite"/>
    </source>
</evidence>
<dbReference type="SUPFAM" id="SSF50447">
    <property type="entry name" value="Translation proteins"/>
    <property type="match status" value="1"/>
</dbReference>
<evidence type="ECO:0000256" key="5">
    <source>
        <dbReference type="ARBA" id="ARBA00022552"/>
    </source>
</evidence>
<feature type="compositionally biased region" description="Polar residues" evidence="9">
    <location>
        <begin position="370"/>
        <end position="379"/>
    </location>
</feature>
<feature type="compositionally biased region" description="Acidic residues" evidence="9">
    <location>
        <begin position="416"/>
        <end position="425"/>
    </location>
</feature>
<feature type="compositionally biased region" description="Polar residues" evidence="9">
    <location>
        <begin position="387"/>
        <end position="399"/>
    </location>
</feature>
<feature type="compositionally biased region" description="Acidic residues" evidence="9">
    <location>
        <begin position="217"/>
        <end position="233"/>
    </location>
</feature>
<feature type="region of interest" description="Disordered" evidence="9">
    <location>
        <begin position="104"/>
        <end position="123"/>
    </location>
</feature>
<feature type="compositionally biased region" description="Low complexity" evidence="9">
    <location>
        <begin position="895"/>
        <end position="932"/>
    </location>
</feature>
<dbReference type="PANTHER" id="PTHR31633">
    <property type="entry name" value="H/ACA RIBONUCLEOPROTEIN COMPLEX NON-CORE SUBUNIT NAF1"/>
    <property type="match status" value="1"/>
</dbReference>
<feature type="compositionally biased region" description="Polar residues" evidence="9">
    <location>
        <begin position="25"/>
        <end position="34"/>
    </location>
</feature>
<dbReference type="GO" id="GO:0006364">
    <property type="term" value="P:rRNA processing"/>
    <property type="evidence" value="ECO:0007669"/>
    <property type="project" value="UniProtKB-KW"/>
</dbReference>
<reference evidence="10 11" key="1">
    <citation type="submission" date="2019-05" db="EMBL/GenBank/DDBJ databases">
        <title>Emergence of the Ug99 lineage of the wheat stem rust pathogen through somatic hybridization.</title>
        <authorList>
            <person name="Li F."/>
            <person name="Upadhyaya N.M."/>
            <person name="Sperschneider J."/>
            <person name="Matny O."/>
            <person name="Nguyen-Phuc H."/>
            <person name="Mago R."/>
            <person name="Raley C."/>
            <person name="Miller M.E."/>
            <person name="Silverstein K.A.T."/>
            <person name="Henningsen E."/>
            <person name="Hirsch C.D."/>
            <person name="Visser B."/>
            <person name="Pretorius Z.A."/>
            <person name="Steffenson B.J."/>
            <person name="Schwessinger B."/>
            <person name="Dodds P.N."/>
            <person name="Figueroa M."/>
        </authorList>
    </citation>
    <scope>NUCLEOTIDE SEQUENCE [LARGE SCALE GENOMIC DNA]</scope>
    <source>
        <strain evidence="10">21-0</strain>
    </source>
</reference>
<protein>
    <recommendedName>
        <fullName evidence="3">H/ACA ribonucleoprotein complex non-core subunit NAF1</fullName>
    </recommendedName>
</protein>
<keyword evidence="8" id="KW-0539">Nucleus</keyword>
<dbReference type="PANTHER" id="PTHR31633:SF1">
    <property type="entry name" value="H_ACA RIBONUCLEOPROTEIN COMPLEX NON-CORE SUBUNIT NAF1"/>
    <property type="match status" value="1"/>
</dbReference>
<dbReference type="GO" id="GO:0001522">
    <property type="term" value="P:pseudouridine synthesis"/>
    <property type="evidence" value="ECO:0007669"/>
    <property type="project" value="InterPro"/>
</dbReference>
<keyword evidence="11" id="KW-1185">Reference proteome</keyword>
<feature type="compositionally biased region" description="Low complexity" evidence="9">
    <location>
        <begin position="104"/>
        <end position="118"/>
    </location>
</feature>
<gene>
    <name evidence="10" type="ORF">PGT21_037160</name>
</gene>
<evidence type="ECO:0000313" key="10">
    <source>
        <dbReference type="EMBL" id="KAA1120105.1"/>
    </source>
</evidence>
<feature type="compositionally biased region" description="Basic residues" evidence="9">
    <location>
        <begin position="706"/>
        <end position="723"/>
    </location>
</feature>
<feature type="compositionally biased region" description="Polar residues" evidence="9">
    <location>
        <begin position="684"/>
        <end position="695"/>
    </location>
</feature>
<dbReference type="AlphaFoldDB" id="A0A5B0R556"/>
<feature type="region of interest" description="Disordered" evidence="9">
    <location>
        <begin position="879"/>
        <end position="955"/>
    </location>
</feature>
<feature type="compositionally biased region" description="Basic residues" evidence="9">
    <location>
        <begin position="400"/>
        <end position="411"/>
    </location>
</feature>
<evidence type="ECO:0000256" key="3">
    <source>
        <dbReference type="ARBA" id="ARBA00021438"/>
    </source>
</evidence>
<dbReference type="Gene3D" id="2.40.10.230">
    <property type="entry name" value="Probable tRNA pseudouridine synthase domain"/>
    <property type="match status" value="1"/>
</dbReference>
<feature type="region of interest" description="Disordered" evidence="9">
    <location>
        <begin position="606"/>
        <end position="628"/>
    </location>
</feature>
<accession>A0A5B0R556</accession>
<evidence type="ECO:0000256" key="2">
    <source>
        <dbReference type="ARBA" id="ARBA00009801"/>
    </source>
</evidence>
<feature type="region of interest" description="Disordered" evidence="9">
    <location>
        <begin position="254"/>
        <end position="280"/>
    </location>
</feature>
<dbReference type="GO" id="GO:0005732">
    <property type="term" value="C:sno(s)RNA-containing ribonucleoprotein complex"/>
    <property type="evidence" value="ECO:0007669"/>
    <property type="project" value="InterPro"/>
</dbReference>
<comment type="caution">
    <text evidence="10">The sequence shown here is derived from an EMBL/GenBank/DDBJ whole genome shotgun (WGS) entry which is preliminary data.</text>
</comment>
<name>A0A5B0R556_PUCGR</name>
<dbReference type="InterPro" id="IPR009000">
    <property type="entry name" value="Transl_B-barrel_sf"/>
</dbReference>
<dbReference type="GO" id="GO:0005634">
    <property type="term" value="C:nucleus"/>
    <property type="evidence" value="ECO:0007669"/>
    <property type="project" value="UniProtKB-SubCell"/>
</dbReference>
<keyword evidence="6" id="KW-0597">Phosphoprotein</keyword>
<dbReference type="InterPro" id="IPR038664">
    <property type="entry name" value="Gar1/Naf1_Cbf5-bd_sf"/>
</dbReference>
<comment type="similarity">
    <text evidence="2">Belongs to the NAF1 family.</text>
</comment>
<feature type="region of interest" description="Disordered" evidence="9">
    <location>
        <begin position="1"/>
        <end position="39"/>
    </location>
</feature>